<gene>
    <name evidence="1" type="ORF">ILYODFUR_037426</name>
</gene>
<accession>A0ABV0U4T4</accession>
<dbReference type="EMBL" id="JAHRIQ010054593">
    <property type="protein sequence ID" value="MEQ2238838.1"/>
    <property type="molecule type" value="Genomic_DNA"/>
</dbReference>
<name>A0ABV0U4T4_9TELE</name>
<dbReference type="Proteomes" id="UP001482620">
    <property type="component" value="Unassembled WGS sequence"/>
</dbReference>
<organism evidence="1 2">
    <name type="scientific">Ilyodon furcidens</name>
    <name type="common">goldbreast splitfin</name>
    <dbReference type="NCBI Taxonomy" id="33524"/>
    <lineage>
        <taxon>Eukaryota</taxon>
        <taxon>Metazoa</taxon>
        <taxon>Chordata</taxon>
        <taxon>Craniata</taxon>
        <taxon>Vertebrata</taxon>
        <taxon>Euteleostomi</taxon>
        <taxon>Actinopterygii</taxon>
        <taxon>Neopterygii</taxon>
        <taxon>Teleostei</taxon>
        <taxon>Neoteleostei</taxon>
        <taxon>Acanthomorphata</taxon>
        <taxon>Ovalentaria</taxon>
        <taxon>Atherinomorphae</taxon>
        <taxon>Cyprinodontiformes</taxon>
        <taxon>Goodeidae</taxon>
        <taxon>Ilyodon</taxon>
    </lineage>
</organism>
<reference evidence="1 2" key="1">
    <citation type="submission" date="2021-06" db="EMBL/GenBank/DDBJ databases">
        <authorList>
            <person name="Palmer J.M."/>
        </authorList>
    </citation>
    <scope>NUCLEOTIDE SEQUENCE [LARGE SCALE GENOMIC DNA]</scope>
    <source>
        <strain evidence="2">if_2019</strain>
        <tissue evidence="1">Muscle</tissue>
    </source>
</reference>
<evidence type="ECO:0000313" key="2">
    <source>
        <dbReference type="Proteomes" id="UP001482620"/>
    </source>
</evidence>
<proteinExistence type="predicted"/>
<keyword evidence="2" id="KW-1185">Reference proteome</keyword>
<evidence type="ECO:0000313" key="1">
    <source>
        <dbReference type="EMBL" id="MEQ2238838.1"/>
    </source>
</evidence>
<comment type="caution">
    <text evidence="1">The sequence shown here is derived from an EMBL/GenBank/DDBJ whole genome shotgun (WGS) entry which is preliminary data.</text>
</comment>
<sequence>MSFGPPSNVGPISSATLPAGCWPAACLCIGGSRCPGLGALVCACPLLVAACQGLGTLGLLGLCLGGAVSQVSGLDLLRHRRLLAGPGVPVLWGAFGCQWLRSPPCVSRVQGGRSVSPHTGYCIL</sequence>
<protein>
    <submittedName>
        <fullName evidence="1">Uncharacterized protein</fullName>
    </submittedName>
</protein>